<gene>
    <name evidence="5" type="ORF">SAMN04488058_10232</name>
</gene>
<dbReference type="PANTHER" id="PTHR30055">
    <property type="entry name" value="HTH-TYPE TRANSCRIPTIONAL REGULATOR RUTR"/>
    <property type="match status" value="1"/>
</dbReference>
<reference evidence="6" key="1">
    <citation type="submission" date="2016-10" db="EMBL/GenBank/DDBJ databases">
        <authorList>
            <person name="Varghese N."/>
            <person name="Submissions S."/>
        </authorList>
    </citation>
    <scope>NUCLEOTIDE SEQUENCE [LARGE SCALE GENOMIC DNA]</scope>
    <source>
        <strain evidence="6">CGMCC 1.10218</strain>
    </source>
</reference>
<dbReference type="GO" id="GO:0003700">
    <property type="term" value="F:DNA-binding transcription factor activity"/>
    <property type="evidence" value="ECO:0007669"/>
    <property type="project" value="TreeGrafter"/>
</dbReference>
<dbReference type="PANTHER" id="PTHR30055:SF178">
    <property type="entry name" value="POSSIBLE TRANSCRIPTIONAL REGULATORY PROTEIN"/>
    <property type="match status" value="1"/>
</dbReference>
<protein>
    <submittedName>
        <fullName evidence="5">Transcriptional regulator, TetR family</fullName>
    </submittedName>
</protein>
<accession>A0A1H6U8L3</accession>
<organism evidence="5 6">
    <name type="scientific">Deinococcus reticulitermitis</name>
    <dbReference type="NCBI Taxonomy" id="856736"/>
    <lineage>
        <taxon>Bacteria</taxon>
        <taxon>Thermotogati</taxon>
        <taxon>Deinococcota</taxon>
        <taxon>Deinococci</taxon>
        <taxon>Deinococcales</taxon>
        <taxon>Deinococcaceae</taxon>
        <taxon>Deinococcus</taxon>
    </lineage>
</organism>
<dbReference type="InterPro" id="IPR050109">
    <property type="entry name" value="HTH-type_TetR-like_transc_reg"/>
</dbReference>
<dbReference type="Pfam" id="PF00440">
    <property type="entry name" value="TetR_N"/>
    <property type="match status" value="1"/>
</dbReference>
<evidence type="ECO:0000256" key="3">
    <source>
        <dbReference type="SAM" id="MobiDB-lite"/>
    </source>
</evidence>
<name>A0A1H6U8L3_9DEIO</name>
<feature type="region of interest" description="Disordered" evidence="3">
    <location>
        <begin position="1"/>
        <end position="32"/>
    </location>
</feature>
<dbReference type="OrthoDB" id="9814703at2"/>
<evidence type="ECO:0000256" key="1">
    <source>
        <dbReference type="ARBA" id="ARBA00023125"/>
    </source>
</evidence>
<evidence type="ECO:0000256" key="2">
    <source>
        <dbReference type="PROSITE-ProRule" id="PRU00335"/>
    </source>
</evidence>
<dbReference type="STRING" id="856736.SAMN04488058_10232"/>
<feature type="domain" description="HTH tetR-type" evidence="4">
    <location>
        <begin position="33"/>
        <end position="93"/>
    </location>
</feature>
<feature type="DNA-binding region" description="H-T-H motif" evidence="2">
    <location>
        <begin position="56"/>
        <end position="75"/>
    </location>
</feature>
<dbReference type="PRINTS" id="PR00455">
    <property type="entry name" value="HTHTETR"/>
</dbReference>
<dbReference type="InterPro" id="IPR009057">
    <property type="entry name" value="Homeodomain-like_sf"/>
</dbReference>
<evidence type="ECO:0000313" key="6">
    <source>
        <dbReference type="Proteomes" id="UP000199223"/>
    </source>
</evidence>
<dbReference type="InterPro" id="IPR001647">
    <property type="entry name" value="HTH_TetR"/>
</dbReference>
<dbReference type="Gene3D" id="1.10.357.10">
    <property type="entry name" value="Tetracycline Repressor, domain 2"/>
    <property type="match status" value="1"/>
</dbReference>
<dbReference type="SUPFAM" id="SSF46689">
    <property type="entry name" value="Homeodomain-like"/>
    <property type="match status" value="1"/>
</dbReference>
<dbReference type="Proteomes" id="UP000199223">
    <property type="component" value="Unassembled WGS sequence"/>
</dbReference>
<dbReference type="GO" id="GO:0000976">
    <property type="term" value="F:transcription cis-regulatory region binding"/>
    <property type="evidence" value="ECO:0007669"/>
    <property type="project" value="TreeGrafter"/>
</dbReference>
<keyword evidence="6" id="KW-1185">Reference proteome</keyword>
<keyword evidence="1 2" id="KW-0238">DNA-binding</keyword>
<proteinExistence type="predicted"/>
<dbReference type="AlphaFoldDB" id="A0A1H6U8L3"/>
<dbReference type="PROSITE" id="PS50977">
    <property type="entry name" value="HTH_TETR_2"/>
    <property type="match status" value="1"/>
</dbReference>
<evidence type="ECO:0000313" key="5">
    <source>
        <dbReference type="EMBL" id="SEI84630.1"/>
    </source>
</evidence>
<evidence type="ECO:0000259" key="4">
    <source>
        <dbReference type="PROSITE" id="PS50977"/>
    </source>
</evidence>
<sequence length="255" mass="28438">MVSRCEKGKGVRLPGVPASSARPLRARSAHEKDRRREEILRAAERLWTTTAYVDLSMSQVAREAKLAKGTLYLYFDTKEELFLALLSEHLRAWFATCSDLLDEARPRTAAQLSEVLIASVRGQTPLLRLLLLLGTVLQRPPRPGRDGPSDDREQRLRREIRRNLGDLIAKLPVAPEVGLRVFSQLYAVGLGWQQIAEARASWKALEPGPESIFLPPEFGDGFEPALRAVLQDLLGQEERRSSVPLTEGRPAATDA</sequence>
<dbReference type="EMBL" id="FNZA01000002">
    <property type="protein sequence ID" value="SEI84630.1"/>
    <property type="molecule type" value="Genomic_DNA"/>
</dbReference>